<dbReference type="Proteomes" id="UP000001683">
    <property type="component" value="Chromosome"/>
</dbReference>
<evidence type="ECO:0000256" key="5">
    <source>
        <dbReference type="ARBA" id="ARBA00022975"/>
    </source>
</evidence>
<dbReference type="InterPro" id="IPR011060">
    <property type="entry name" value="RibuloseP-bd_barrel"/>
</dbReference>
<proteinExistence type="inferred from homology"/>
<feature type="binding site" evidence="9 11">
    <location>
        <position position="248"/>
    </location>
    <ligand>
        <name>substrate</name>
    </ligand>
</feature>
<dbReference type="FunCoup" id="B2A2U3">
    <property type="interactions" value="163"/>
</dbReference>
<feature type="binding site" evidence="9 11">
    <location>
        <position position="157"/>
    </location>
    <ligand>
        <name>substrate</name>
    </ligand>
</feature>
<dbReference type="EC" id="4.1.1.23" evidence="9"/>
<evidence type="ECO:0000256" key="4">
    <source>
        <dbReference type="ARBA" id="ARBA00022793"/>
    </source>
</evidence>
<evidence type="ECO:0000256" key="12">
    <source>
        <dbReference type="RuleBase" id="RU000512"/>
    </source>
</evidence>
<evidence type="ECO:0000313" key="16">
    <source>
        <dbReference type="Proteomes" id="UP000001683"/>
    </source>
</evidence>
<dbReference type="EMBL" id="CP001034">
    <property type="protein sequence ID" value="ACB86311.1"/>
    <property type="molecule type" value="Genomic_DNA"/>
</dbReference>
<feature type="binding site" evidence="9 11">
    <location>
        <position position="249"/>
    </location>
    <ligand>
        <name>substrate</name>
    </ligand>
</feature>
<dbReference type="HOGENOM" id="CLU_067069_1_0_9"/>
<feature type="region of interest" description="Disordered" evidence="13">
    <location>
        <begin position="1"/>
        <end position="33"/>
    </location>
</feature>
<keyword evidence="5 9" id="KW-0665">Pyrimidine biosynthesis</keyword>
<evidence type="ECO:0000259" key="14">
    <source>
        <dbReference type="SMART" id="SM00934"/>
    </source>
</evidence>
<dbReference type="GO" id="GO:0006207">
    <property type="term" value="P:'de novo' pyrimidine nucleobase biosynthetic process"/>
    <property type="evidence" value="ECO:0007669"/>
    <property type="project" value="InterPro"/>
</dbReference>
<feature type="active site" description="For OMPdecase activity" evidence="10">
    <location>
        <position position="93"/>
    </location>
</feature>
<sequence>MEIEISTESGGIWYMKDKGDNNRNDQPAREKSTDLEDKLIVALDMPDRTQALSLVDELGEQIKWYKIGLELFCSQGPEIISELVDRDKKVFLDLKLHDIPNTVSRTAKELVRRGASMINVHTAGGKDMMARTVEEVHTEASGRGITPPKIVGVTVLTSLGQNEFNNQLGFNGHIEDKVVEWAQMARNSGLDGVVASAKEAAQIKEKLGAEFLIVTPGIRLASDDKSDQKRVLTPDKALNKGATHIVVGRSITGKEGPGQKKTAVQEIYNCMRSEQND</sequence>
<keyword evidence="6 9" id="KW-0456">Lyase</keyword>
<organism evidence="15 16">
    <name type="scientific">Natranaerobius thermophilus (strain ATCC BAA-1301 / DSM 18059 / JW/NM-WN-LF)</name>
    <dbReference type="NCBI Taxonomy" id="457570"/>
    <lineage>
        <taxon>Bacteria</taxon>
        <taxon>Bacillati</taxon>
        <taxon>Bacillota</taxon>
        <taxon>Clostridia</taxon>
        <taxon>Natranaerobiales</taxon>
        <taxon>Natranaerobiaceae</taxon>
        <taxon>Natranaerobius</taxon>
    </lineage>
</organism>
<dbReference type="InterPro" id="IPR018089">
    <property type="entry name" value="OMPdecase_AS"/>
</dbReference>
<evidence type="ECO:0000256" key="11">
    <source>
        <dbReference type="PIRSR" id="PIRSR614732-2"/>
    </source>
</evidence>
<evidence type="ECO:0000256" key="9">
    <source>
        <dbReference type="HAMAP-Rule" id="MF_01200"/>
    </source>
</evidence>
<feature type="active site" description="Proton donor" evidence="9">
    <location>
        <position position="95"/>
    </location>
</feature>
<dbReference type="KEGG" id="nth:Nther_2761"/>
<dbReference type="Gene3D" id="3.20.20.70">
    <property type="entry name" value="Aldolase class I"/>
    <property type="match status" value="1"/>
</dbReference>
<gene>
    <name evidence="9" type="primary">pyrF</name>
    <name evidence="15" type="ordered locus">Nther_2761</name>
</gene>
<evidence type="ECO:0000256" key="10">
    <source>
        <dbReference type="PIRSR" id="PIRSR614732-1"/>
    </source>
</evidence>
<dbReference type="InParanoid" id="B2A2U3"/>
<dbReference type="GO" id="GO:0005829">
    <property type="term" value="C:cytosol"/>
    <property type="evidence" value="ECO:0007669"/>
    <property type="project" value="TreeGrafter"/>
</dbReference>
<accession>B2A2U3</accession>
<dbReference type="STRING" id="457570.Nther_2761"/>
<dbReference type="InterPro" id="IPR013785">
    <property type="entry name" value="Aldolase_TIM"/>
</dbReference>
<dbReference type="InterPro" id="IPR001754">
    <property type="entry name" value="OMPdeCOase_dom"/>
</dbReference>
<dbReference type="PANTHER" id="PTHR32119:SF2">
    <property type="entry name" value="OROTIDINE 5'-PHOSPHATE DECARBOXYLASE"/>
    <property type="match status" value="1"/>
</dbReference>
<evidence type="ECO:0000256" key="2">
    <source>
        <dbReference type="ARBA" id="ARBA00004861"/>
    </source>
</evidence>
<evidence type="ECO:0000256" key="8">
    <source>
        <dbReference type="ARBA" id="ARBA00061012"/>
    </source>
</evidence>
<keyword evidence="16" id="KW-1185">Reference proteome</keyword>
<feature type="binding site" evidence="9 11">
    <location>
        <position position="66"/>
    </location>
    <ligand>
        <name>substrate</name>
    </ligand>
</feature>
<dbReference type="HAMAP" id="MF_01200_B">
    <property type="entry name" value="OMPdecase_type1_B"/>
    <property type="match status" value="1"/>
</dbReference>
<dbReference type="PANTHER" id="PTHR32119">
    <property type="entry name" value="OROTIDINE 5'-PHOSPHATE DECARBOXYLASE"/>
    <property type="match status" value="1"/>
</dbReference>
<keyword evidence="4 9" id="KW-0210">Decarboxylase</keyword>
<dbReference type="UniPathway" id="UPA00070">
    <property type="reaction ID" value="UER00120"/>
</dbReference>
<feature type="compositionally biased region" description="Basic and acidic residues" evidence="13">
    <location>
        <begin position="15"/>
        <end position="33"/>
    </location>
</feature>
<comment type="function">
    <text evidence="1 9">Catalyzes the decarboxylation of orotidine 5'-monophosphate (OMP) to uridine 5'-monophosphate (UMP).</text>
</comment>
<dbReference type="InterPro" id="IPR014732">
    <property type="entry name" value="OMPdecase"/>
</dbReference>
<dbReference type="CDD" id="cd04725">
    <property type="entry name" value="OMP_decarboxylase_like"/>
    <property type="match status" value="1"/>
</dbReference>
<comment type="pathway">
    <text evidence="2 9 12">Pyrimidine metabolism; UMP biosynthesis via de novo pathway; UMP from orotate: step 2/2.</text>
</comment>
<reference evidence="15 16" key="1">
    <citation type="submission" date="2008-04" db="EMBL/GenBank/DDBJ databases">
        <title>Complete sequence of chromosome of Natranaerobius thermophilus JW/NM-WN-LF.</title>
        <authorList>
            <consortium name="US DOE Joint Genome Institute"/>
            <person name="Copeland A."/>
            <person name="Lucas S."/>
            <person name="Lapidus A."/>
            <person name="Glavina del Rio T."/>
            <person name="Dalin E."/>
            <person name="Tice H."/>
            <person name="Bruce D."/>
            <person name="Goodwin L."/>
            <person name="Pitluck S."/>
            <person name="Chertkov O."/>
            <person name="Brettin T."/>
            <person name="Detter J.C."/>
            <person name="Han C."/>
            <person name="Kuske C.R."/>
            <person name="Schmutz J."/>
            <person name="Larimer F."/>
            <person name="Land M."/>
            <person name="Hauser L."/>
            <person name="Kyrpides N."/>
            <person name="Lykidis A."/>
            <person name="Mesbah N.M."/>
            <person name="Wiegel J."/>
        </authorList>
    </citation>
    <scope>NUCLEOTIDE SEQUENCE [LARGE SCALE GENOMIC DNA]</scope>
    <source>
        <strain evidence="16">ATCC BAA-1301 / DSM 18059 / JW/NM-WN-LF</strain>
    </source>
</reference>
<dbReference type="NCBIfam" id="TIGR01740">
    <property type="entry name" value="pyrF"/>
    <property type="match status" value="1"/>
</dbReference>
<dbReference type="Pfam" id="PF00215">
    <property type="entry name" value="OMPdecase"/>
    <property type="match status" value="1"/>
</dbReference>
<dbReference type="AlphaFoldDB" id="B2A2U3"/>
<comment type="similarity">
    <text evidence="8 9">Belongs to the OMP decarboxylase family. Type 1 subfamily.</text>
</comment>
<evidence type="ECO:0000313" key="15">
    <source>
        <dbReference type="EMBL" id="ACB86311.1"/>
    </source>
</evidence>
<dbReference type="FunFam" id="3.20.20.70:FF:000015">
    <property type="entry name" value="Orotidine 5'-phosphate decarboxylase"/>
    <property type="match status" value="1"/>
</dbReference>
<protein>
    <recommendedName>
        <fullName evidence="9">Orotidine 5'-phosphate decarboxylase</fullName>
        <ecNumber evidence="9">4.1.1.23</ecNumber>
    </recommendedName>
    <alternativeName>
        <fullName evidence="9">OMP decarboxylase</fullName>
        <shortName evidence="9">OMPDCase</shortName>
        <shortName evidence="9">OMPdecase</shortName>
    </alternativeName>
</protein>
<feature type="binding site" evidence="9 11">
    <location>
        <position position="219"/>
    </location>
    <ligand>
        <name>substrate</name>
    </ligand>
</feature>
<feature type="active site" description="For OMPdecase activity" evidence="10">
    <location>
        <position position="98"/>
    </location>
</feature>
<feature type="binding site" evidence="9 11">
    <location>
        <position position="44"/>
    </location>
    <ligand>
        <name>substrate</name>
    </ligand>
</feature>
<feature type="binding site" evidence="9 11">
    <location>
        <position position="228"/>
    </location>
    <ligand>
        <name>substrate</name>
    </ligand>
</feature>
<dbReference type="NCBIfam" id="NF001273">
    <property type="entry name" value="PRK00230.1"/>
    <property type="match status" value="1"/>
</dbReference>
<comment type="catalytic activity">
    <reaction evidence="7 9 12">
        <text>orotidine 5'-phosphate + H(+) = UMP + CO2</text>
        <dbReference type="Rhea" id="RHEA:11596"/>
        <dbReference type="ChEBI" id="CHEBI:15378"/>
        <dbReference type="ChEBI" id="CHEBI:16526"/>
        <dbReference type="ChEBI" id="CHEBI:57538"/>
        <dbReference type="ChEBI" id="CHEBI:57865"/>
        <dbReference type="EC" id="4.1.1.23"/>
    </reaction>
</comment>
<feature type="active site" description="For OMPdecase activity" evidence="10">
    <location>
        <position position="95"/>
    </location>
</feature>
<dbReference type="SUPFAM" id="SSF51366">
    <property type="entry name" value="Ribulose-phoshate binding barrel"/>
    <property type="match status" value="1"/>
</dbReference>
<feature type="binding site" evidence="9">
    <location>
        <begin position="93"/>
        <end position="102"/>
    </location>
    <ligand>
        <name>substrate</name>
    </ligand>
</feature>
<dbReference type="PROSITE" id="PS00156">
    <property type="entry name" value="OMPDECASE"/>
    <property type="match status" value="1"/>
</dbReference>
<dbReference type="GO" id="GO:0044205">
    <property type="term" value="P:'de novo' UMP biosynthetic process"/>
    <property type="evidence" value="ECO:0007669"/>
    <property type="project" value="UniProtKB-UniRule"/>
</dbReference>
<dbReference type="eggNOG" id="COG0284">
    <property type="taxonomic scope" value="Bacteria"/>
</dbReference>
<dbReference type="SMART" id="SM00934">
    <property type="entry name" value="OMPdecase"/>
    <property type="match status" value="1"/>
</dbReference>
<evidence type="ECO:0000256" key="7">
    <source>
        <dbReference type="ARBA" id="ARBA00049157"/>
    </source>
</evidence>
<evidence type="ECO:0000256" key="6">
    <source>
        <dbReference type="ARBA" id="ARBA00023239"/>
    </source>
</evidence>
<comment type="subunit">
    <text evidence="3 9">Homodimer.</text>
</comment>
<name>B2A2U3_NATTJ</name>
<dbReference type="GO" id="GO:0004590">
    <property type="term" value="F:orotidine-5'-phosphate decarboxylase activity"/>
    <property type="evidence" value="ECO:0007669"/>
    <property type="project" value="UniProtKB-UniRule"/>
</dbReference>
<evidence type="ECO:0000256" key="13">
    <source>
        <dbReference type="SAM" id="MobiDB-lite"/>
    </source>
</evidence>
<evidence type="ECO:0000256" key="3">
    <source>
        <dbReference type="ARBA" id="ARBA00011738"/>
    </source>
</evidence>
<evidence type="ECO:0000256" key="1">
    <source>
        <dbReference type="ARBA" id="ARBA00002356"/>
    </source>
</evidence>
<dbReference type="InterPro" id="IPR047596">
    <property type="entry name" value="OMPdecase_bac"/>
</dbReference>
<feature type="domain" description="Orotidine 5'-phosphate decarboxylase" evidence="14">
    <location>
        <begin position="38"/>
        <end position="264"/>
    </location>
</feature>
<reference evidence="15 16" key="2">
    <citation type="journal article" date="2011" name="J. Bacteriol.">
        <title>Complete genome sequence of the anaerobic, halophilic alkalithermophile Natranaerobius thermophilus JW/NM-WN-LF.</title>
        <authorList>
            <person name="Zhao B."/>
            <person name="Mesbah N.M."/>
            <person name="Dalin E."/>
            <person name="Goodwin L."/>
            <person name="Nolan M."/>
            <person name="Pitluck S."/>
            <person name="Chertkov O."/>
            <person name="Brettin T.S."/>
            <person name="Han J."/>
            <person name="Larimer F.W."/>
            <person name="Land M.L."/>
            <person name="Hauser L."/>
            <person name="Kyrpides N."/>
            <person name="Wiegel J."/>
        </authorList>
    </citation>
    <scope>NUCLEOTIDE SEQUENCE [LARGE SCALE GENOMIC DNA]</scope>
    <source>
        <strain evidence="16">ATCC BAA-1301 / DSM 18059 / JW/NM-WN-LF</strain>
    </source>
</reference>